<evidence type="ECO:0000313" key="4">
    <source>
        <dbReference type="EMBL" id="ESO91391.1"/>
    </source>
</evidence>
<dbReference type="GeneID" id="20236120"/>
<dbReference type="GO" id="GO:0005576">
    <property type="term" value="C:extracellular region"/>
    <property type="evidence" value="ECO:0007669"/>
    <property type="project" value="InterPro"/>
</dbReference>
<dbReference type="Gene3D" id="2.170.140.10">
    <property type="entry name" value="Chitin binding domain"/>
    <property type="match status" value="1"/>
</dbReference>
<feature type="chain" id="PRO_5004716765" description="Chitin-binding type-2 domain-containing protein" evidence="2">
    <location>
        <begin position="21"/>
        <end position="326"/>
    </location>
</feature>
<dbReference type="AlphaFoldDB" id="V4ADK3"/>
<dbReference type="SUPFAM" id="SSF57625">
    <property type="entry name" value="Invertebrate chitin-binding proteins"/>
    <property type="match status" value="1"/>
</dbReference>
<dbReference type="CTD" id="20236120"/>
<organism evidence="4 5">
    <name type="scientific">Lottia gigantea</name>
    <name type="common">Giant owl limpet</name>
    <dbReference type="NCBI Taxonomy" id="225164"/>
    <lineage>
        <taxon>Eukaryota</taxon>
        <taxon>Metazoa</taxon>
        <taxon>Spiralia</taxon>
        <taxon>Lophotrochozoa</taxon>
        <taxon>Mollusca</taxon>
        <taxon>Gastropoda</taxon>
        <taxon>Patellogastropoda</taxon>
        <taxon>Lottioidea</taxon>
        <taxon>Lottiidae</taxon>
        <taxon>Lottia</taxon>
    </lineage>
</organism>
<feature type="compositionally biased region" description="Pro residues" evidence="1">
    <location>
        <begin position="75"/>
        <end position="92"/>
    </location>
</feature>
<dbReference type="PROSITE" id="PS50940">
    <property type="entry name" value="CHIT_BIND_II"/>
    <property type="match status" value="1"/>
</dbReference>
<evidence type="ECO:0000259" key="3">
    <source>
        <dbReference type="PROSITE" id="PS50940"/>
    </source>
</evidence>
<sequence>MKRLIGITVFAGVVLCCVQAQQQPQDPQQPASKPSQPVPSLADIFPGIDKATAPDQTKPNQPIPNQPPTSNQIPQQPPFPGQIPNNLPPFPGQLPQSFPGQSPINQGQAFPGQGFPNQGRMPNTLYPFLQQAQPTPFQGPFVDPFQPNPYAFQPNMRQFQINQAPFPQPMNPFSQVKDSKDFSQFLYCQVANGTMPDWTDPICQKYWSCTNFNLTLTSCAADQAYDYSTKECTTGTNVKCQKQNVDFWQVLQSAMNGAAQPPPTPQFTPLSSLPGNRLNITLETDVCTRLGANLPRLESVTNSALLNLSNCPFNNCNMTLITFVCQ</sequence>
<dbReference type="HOGENOM" id="CLU_853332_0_0_1"/>
<dbReference type="Pfam" id="PF01607">
    <property type="entry name" value="CBM_14"/>
    <property type="match status" value="1"/>
</dbReference>
<feature type="compositionally biased region" description="Low complexity" evidence="1">
    <location>
        <begin position="21"/>
        <end position="39"/>
    </location>
</feature>
<feature type="region of interest" description="Disordered" evidence="1">
    <location>
        <begin position="21"/>
        <end position="119"/>
    </location>
</feature>
<evidence type="ECO:0000313" key="5">
    <source>
        <dbReference type="Proteomes" id="UP000030746"/>
    </source>
</evidence>
<keyword evidence="2" id="KW-0732">Signal</keyword>
<dbReference type="InterPro" id="IPR036508">
    <property type="entry name" value="Chitin-bd_dom_sf"/>
</dbReference>
<keyword evidence="5" id="KW-1185">Reference proteome</keyword>
<feature type="compositionally biased region" description="Polar residues" evidence="1">
    <location>
        <begin position="94"/>
        <end position="108"/>
    </location>
</feature>
<feature type="domain" description="Chitin-binding type-2" evidence="3">
    <location>
        <begin position="185"/>
        <end position="242"/>
    </location>
</feature>
<dbReference type="KEGG" id="lgi:LOTGIDRAFT_153829"/>
<dbReference type="GO" id="GO:0008061">
    <property type="term" value="F:chitin binding"/>
    <property type="evidence" value="ECO:0007669"/>
    <property type="project" value="InterPro"/>
</dbReference>
<evidence type="ECO:0000256" key="1">
    <source>
        <dbReference type="SAM" id="MobiDB-lite"/>
    </source>
</evidence>
<reference evidence="4 5" key="1">
    <citation type="journal article" date="2013" name="Nature">
        <title>Insights into bilaterian evolution from three spiralian genomes.</title>
        <authorList>
            <person name="Simakov O."/>
            <person name="Marletaz F."/>
            <person name="Cho S.J."/>
            <person name="Edsinger-Gonzales E."/>
            <person name="Havlak P."/>
            <person name="Hellsten U."/>
            <person name="Kuo D.H."/>
            <person name="Larsson T."/>
            <person name="Lv J."/>
            <person name="Arendt D."/>
            <person name="Savage R."/>
            <person name="Osoegawa K."/>
            <person name="de Jong P."/>
            <person name="Grimwood J."/>
            <person name="Chapman J.A."/>
            <person name="Shapiro H."/>
            <person name="Aerts A."/>
            <person name="Otillar R.P."/>
            <person name="Terry A.Y."/>
            <person name="Boore J.L."/>
            <person name="Grigoriev I.V."/>
            <person name="Lindberg D.R."/>
            <person name="Seaver E.C."/>
            <person name="Weisblat D.A."/>
            <person name="Putnam N.H."/>
            <person name="Rokhsar D.S."/>
        </authorList>
    </citation>
    <scope>NUCLEOTIDE SEQUENCE [LARGE SCALE GENOMIC DNA]</scope>
</reference>
<feature type="signal peptide" evidence="2">
    <location>
        <begin position="1"/>
        <end position="20"/>
    </location>
</feature>
<name>V4ADK3_LOTGI</name>
<dbReference type="EMBL" id="KB202283">
    <property type="protein sequence ID" value="ESO91391.1"/>
    <property type="molecule type" value="Genomic_DNA"/>
</dbReference>
<gene>
    <name evidence="4" type="ORF">LOTGIDRAFT_153829</name>
</gene>
<dbReference type="InterPro" id="IPR002557">
    <property type="entry name" value="Chitin-bd_dom"/>
</dbReference>
<dbReference type="RefSeq" id="XP_009058082.1">
    <property type="nucleotide sequence ID" value="XM_009059834.1"/>
</dbReference>
<dbReference type="Proteomes" id="UP000030746">
    <property type="component" value="Unassembled WGS sequence"/>
</dbReference>
<dbReference type="OrthoDB" id="6137849at2759"/>
<dbReference type="SMART" id="SM00494">
    <property type="entry name" value="ChtBD2"/>
    <property type="match status" value="1"/>
</dbReference>
<proteinExistence type="predicted"/>
<accession>V4ADK3</accession>
<protein>
    <recommendedName>
        <fullName evidence="3">Chitin-binding type-2 domain-containing protein</fullName>
    </recommendedName>
</protein>
<dbReference type="OMA" id="ICIARCQ"/>
<evidence type="ECO:0000256" key="2">
    <source>
        <dbReference type="SAM" id="SignalP"/>
    </source>
</evidence>